<dbReference type="InterPro" id="IPR011711">
    <property type="entry name" value="GntR_C"/>
</dbReference>
<accession>A0ABN3BSN9</accession>
<evidence type="ECO:0000256" key="2">
    <source>
        <dbReference type="ARBA" id="ARBA00023125"/>
    </source>
</evidence>
<dbReference type="Pfam" id="PF07729">
    <property type="entry name" value="FCD"/>
    <property type="match status" value="1"/>
</dbReference>
<keyword evidence="3" id="KW-0804">Transcription</keyword>
<evidence type="ECO:0000313" key="5">
    <source>
        <dbReference type="EMBL" id="GAA2199942.1"/>
    </source>
</evidence>
<dbReference type="PANTHER" id="PTHR43537:SF24">
    <property type="entry name" value="GLUCONATE OPERON TRANSCRIPTIONAL REPRESSOR"/>
    <property type="match status" value="1"/>
</dbReference>
<dbReference type="SUPFAM" id="SSF48008">
    <property type="entry name" value="GntR ligand-binding domain-like"/>
    <property type="match status" value="1"/>
</dbReference>
<reference evidence="5 6" key="1">
    <citation type="journal article" date="2019" name="Int. J. Syst. Evol. Microbiol.">
        <title>The Global Catalogue of Microorganisms (GCM) 10K type strain sequencing project: providing services to taxonomists for standard genome sequencing and annotation.</title>
        <authorList>
            <consortium name="The Broad Institute Genomics Platform"/>
            <consortium name="The Broad Institute Genome Sequencing Center for Infectious Disease"/>
            <person name="Wu L."/>
            <person name="Ma J."/>
        </authorList>
    </citation>
    <scope>NUCLEOTIDE SEQUENCE [LARGE SCALE GENOMIC DNA]</scope>
    <source>
        <strain evidence="5 6">JCM 16034</strain>
    </source>
</reference>
<comment type="caution">
    <text evidence="5">The sequence shown here is derived from an EMBL/GenBank/DDBJ whole genome shotgun (WGS) entry which is preliminary data.</text>
</comment>
<dbReference type="InterPro" id="IPR036390">
    <property type="entry name" value="WH_DNA-bd_sf"/>
</dbReference>
<dbReference type="Pfam" id="PF00392">
    <property type="entry name" value="GntR"/>
    <property type="match status" value="1"/>
</dbReference>
<dbReference type="Gene3D" id="1.20.120.530">
    <property type="entry name" value="GntR ligand-binding domain-like"/>
    <property type="match status" value="1"/>
</dbReference>
<evidence type="ECO:0000313" key="6">
    <source>
        <dbReference type="Proteomes" id="UP001500432"/>
    </source>
</evidence>
<evidence type="ECO:0000259" key="4">
    <source>
        <dbReference type="PROSITE" id="PS50949"/>
    </source>
</evidence>
<evidence type="ECO:0000256" key="1">
    <source>
        <dbReference type="ARBA" id="ARBA00023015"/>
    </source>
</evidence>
<dbReference type="SUPFAM" id="SSF46785">
    <property type="entry name" value="Winged helix' DNA-binding domain"/>
    <property type="match status" value="1"/>
</dbReference>
<keyword evidence="1" id="KW-0805">Transcription regulation</keyword>
<dbReference type="InterPro" id="IPR000524">
    <property type="entry name" value="Tscrpt_reg_HTH_GntR"/>
</dbReference>
<dbReference type="InterPro" id="IPR008920">
    <property type="entry name" value="TF_FadR/GntR_C"/>
</dbReference>
<keyword evidence="6" id="KW-1185">Reference proteome</keyword>
<dbReference type="Gene3D" id="1.10.10.10">
    <property type="entry name" value="Winged helix-like DNA-binding domain superfamily/Winged helix DNA-binding domain"/>
    <property type="match status" value="1"/>
</dbReference>
<dbReference type="PANTHER" id="PTHR43537">
    <property type="entry name" value="TRANSCRIPTIONAL REGULATOR, GNTR FAMILY"/>
    <property type="match status" value="1"/>
</dbReference>
<dbReference type="SMART" id="SM00895">
    <property type="entry name" value="FCD"/>
    <property type="match status" value="1"/>
</dbReference>
<sequence>MASELGISRTPVREALLLLSAENLVQLVPNRGALVPPLTPELISNILEVRTVLEAWAVREAVARGVEKETAAAMRECLDEQKRLINGGTFAEFIAADRDFHTRLIRAMHNPVLEQLYESVRARHVVIGVSALERSSHRREEVLAEHTTIVDALESGDVERAEKAVAHHLDATRRMLVI</sequence>
<evidence type="ECO:0000256" key="3">
    <source>
        <dbReference type="ARBA" id="ARBA00023163"/>
    </source>
</evidence>
<name>A0ABN3BSN9_9MICC</name>
<organism evidence="5 6">
    <name type="scientific">Sinomonas flava</name>
    <dbReference type="NCBI Taxonomy" id="496857"/>
    <lineage>
        <taxon>Bacteria</taxon>
        <taxon>Bacillati</taxon>
        <taxon>Actinomycetota</taxon>
        <taxon>Actinomycetes</taxon>
        <taxon>Micrococcales</taxon>
        <taxon>Micrococcaceae</taxon>
        <taxon>Sinomonas</taxon>
    </lineage>
</organism>
<keyword evidence="2" id="KW-0238">DNA-binding</keyword>
<dbReference type="PROSITE" id="PS50949">
    <property type="entry name" value="HTH_GNTR"/>
    <property type="match status" value="1"/>
</dbReference>
<proteinExistence type="predicted"/>
<dbReference type="Proteomes" id="UP001500432">
    <property type="component" value="Unassembled WGS sequence"/>
</dbReference>
<protein>
    <submittedName>
        <fullName evidence="5">GntR family transcriptional regulator</fullName>
    </submittedName>
</protein>
<feature type="domain" description="HTH gntR-type" evidence="4">
    <location>
        <begin position="1"/>
        <end position="38"/>
    </location>
</feature>
<dbReference type="EMBL" id="BAAAQW010000005">
    <property type="protein sequence ID" value="GAA2199942.1"/>
    <property type="molecule type" value="Genomic_DNA"/>
</dbReference>
<gene>
    <name evidence="5" type="ORF">GCM10009849_18380</name>
</gene>
<dbReference type="InterPro" id="IPR036388">
    <property type="entry name" value="WH-like_DNA-bd_sf"/>
</dbReference>